<feature type="transmembrane region" description="Helical" evidence="5">
    <location>
        <begin position="364"/>
        <end position="389"/>
    </location>
</feature>
<dbReference type="GO" id="GO:0005886">
    <property type="term" value="C:plasma membrane"/>
    <property type="evidence" value="ECO:0007669"/>
    <property type="project" value="TreeGrafter"/>
</dbReference>
<evidence type="ECO:0000313" key="6">
    <source>
        <dbReference type="EMBL" id="NHO67188.1"/>
    </source>
</evidence>
<feature type="transmembrane region" description="Helical" evidence="5">
    <location>
        <begin position="340"/>
        <end position="358"/>
    </location>
</feature>
<evidence type="ECO:0000256" key="2">
    <source>
        <dbReference type="ARBA" id="ARBA00022692"/>
    </source>
</evidence>
<keyword evidence="2 5" id="KW-0812">Transmembrane</keyword>
<evidence type="ECO:0000256" key="5">
    <source>
        <dbReference type="SAM" id="Phobius"/>
    </source>
</evidence>
<accession>A0A9E5T3H9</accession>
<feature type="transmembrane region" description="Helical" evidence="5">
    <location>
        <begin position="219"/>
        <end position="241"/>
    </location>
</feature>
<name>A0A9E5T3H9_9GAMM</name>
<dbReference type="AlphaFoldDB" id="A0A9E5T3H9"/>
<feature type="transmembrane region" description="Helical" evidence="5">
    <location>
        <begin position="145"/>
        <end position="167"/>
    </location>
</feature>
<comment type="caution">
    <text evidence="6">The sequence shown here is derived from an EMBL/GenBank/DDBJ whole genome shotgun (WGS) entry which is preliminary data.</text>
</comment>
<feature type="transmembrane region" description="Helical" evidence="5">
    <location>
        <begin position="460"/>
        <end position="482"/>
    </location>
</feature>
<dbReference type="GO" id="GO:0008514">
    <property type="term" value="F:organic anion transmembrane transporter activity"/>
    <property type="evidence" value="ECO:0007669"/>
    <property type="project" value="UniProtKB-ARBA"/>
</dbReference>
<feature type="transmembrane region" description="Helical" evidence="5">
    <location>
        <begin position="88"/>
        <end position="107"/>
    </location>
</feature>
<feature type="transmembrane region" description="Helical" evidence="5">
    <location>
        <begin position="119"/>
        <end position="139"/>
    </location>
</feature>
<feature type="transmembrane region" description="Helical" evidence="5">
    <location>
        <begin position="300"/>
        <end position="319"/>
    </location>
</feature>
<sequence length="487" mass="52057">MEVDNSRQSSMLRVSNIGLILGALLLLYFVVSPAPENLNRSAWLTAGVMSLMAVWWATEAVPLTITSLMPVILIPALEIATLKETTSAYASPVMFLLIGGLMIGVILQKWNLHKRLSLYAIRCVGTNPAMIVFGIVMTTATLSMWINNTSAIIMMIPIALSISEVVVGKNHSNHAFTTCIILGVAYAANLGGVGTIIGSPPNAIFVAYLEDTTGTTISFVGWMMIAVPLMLILLAATLFVLTKIVFRFDLPPQENFKEYVEQQLAEMGLISTAEKRAICLFVALALGWVFRPLLQQIPGLGFLTDTHIPLIIAIAAFIIPSGERDGQDTALLDWKSANAIPWDVLFLLGGGLCLAYMASSTGLAVWLGSLLLEYVQVSALGVTFMVVLLSITLTSFISNTATVTTMLPVLAGVSAAAGMDPEQLLIPLTITASCAFLLPASTTTNILAYSTGKISIAQMVRAGSLLSVLSVLLVSPFLYFVIPLVLG</sequence>
<dbReference type="NCBIfam" id="TIGR00785">
    <property type="entry name" value="dass"/>
    <property type="match status" value="1"/>
</dbReference>
<organism evidence="6 7">
    <name type="scientific">Pseudomaricurvus hydrocarbonicus</name>
    <dbReference type="NCBI Taxonomy" id="1470433"/>
    <lineage>
        <taxon>Bacteria</taxon>
        <taxon>Pseudomonadati</taxon>
        <taxon>Pseudomonadota</taxon>
        <taxon>Gammaproteobacteria</taxon>
        <taxon>Cellvibrionales</taxon>
        <taxon>Cellvibrionaceae</taxon>
        <taxon>Pseudomaricurvus</taxon>
    </lineage>
</organism>
<dbReference type="EMBL" id="JAAONZ010000015">
    <property type="protein sequence ID" value="NHO67188.1"/>
    <property type="molecule type" value="Genomic_DNA"/>
</dbReference>
<reference evidence="6" key="1">
    <citation type="submission" date="2020-03" db="EMBL/GenBank/DDBJ databases">
        <authorList>
            <person name="Guo F."/>
        </authorList>
    </citation>
    <scope>NUCLEOTIDE SEQUENCE</scope>
    <source>
        <strain evidence="6">JCM 30134</strain>
    </source>
</reference>
<dbReference type="Proteomes" id="UP000787472">
    <property type="component" value="Unassembled WGS sequence"/>
</dbReference>
<feature type="transmembrane region" description="Helical" evidence="5">
    <location>
        <begin position="424"/>
        <end position="448"/>
    </location>
</feature>
<protein>
    <submittedName>
        <fullName evidence="6">DASS family sodium-coupled anion symporter</fullName>
    </submittedName>
</protein>
<dbReference type="GO" id="GO:1905039">
    <property type="term" value="P:carboxylic acid transmembrane transport"/>
    <property type="evidence" value="ECO:0007669"/>
    <property type="project" value="UniProtKB-ARBA"/>
</dbReference>
<feature type="transmembrane region" description="Helical" evidence="5">
    <location>
        <begin position="277"/>
        <end position="294"/>
    </location>
</feature>
<feature type="transmembrane region" description="Helical" evidence="5">
    <location>
        <begin position="179"/>
        <end position="199"/>
    </location>
</feature>
<keyword evidence="7" id="KW-1185">Reference proteome</keyword>
<proteinExistence type="predicted"/>
<evidence type="ECO:0000313" key="7">
    <source>
        <dbReference type="Proteomes" id="UP000787472"/>
    </source>
</evidence>
<comment type="subcellular location">
    <subcellularLocation>
        <location evidence="1">Membrane</location>
        <topology evidence="1">Multi-pass membrane protein</topology>
    </subcellularLocation>
</comment>
<evidence type="ECO:0000256" key="3">
    <source>
        <dbReference type="ARBA" id="ARBA00022989"/>
    </source>
</evidence>
<gene>
    <name evidence="6" type="ORF">G8770_16690</name>
</gene>
<evidence type="ECO:0000256" key="4">
    <source>
        <dbReference type="ARBA" id="ARBA00023136"/>
    </source>
</evidence>
<dbReference type="PANTHER" id="PTHR10283">
    <property type="entry name" value="SOLUTE CARRIER FAMILY 13 MEMBER"/>
    <property type="match status" value="1"/>
</dbReference>
<dbReference type="PANTHER" id="PTHR10283:SF82">
    <property type="entry name" value="SOLUTE CARRIER FAMILY 13 MEMBER 2"/>
    <property type="match status" value="1"/>
</dbReference>
<feature type="transmembrane region" description="Helical" evidence="5">
    <location>
        <begin position="12"/>
        <end position="30"/>
    </location>
</feature>
<keyword evidence="4 5" id="KW-0472">Membrane</keyword>
<feature type="transmembrane region" description="Helical" evidence="5">
    <location>
        <begin position="396"/>
        <end position="418"/>
    </location>
</feature>
<dbReference type="InterPro" id="IPR001898">
    <property type="entry name" value="SLC13A/DASS"/>
</dbReference>
<dbReference type="Pfam" id="PF00939">
    <property type="entry name" value="Na_sulph_symp"/>
    <property type="match status" value="1"/>
</dbReference>
<keyword evidence="3 5" id="KW-1133">Transmembrane helix</keyword>
<evidence type="ECO:0000256" key="1">
    <source>
        <dbReference type="ARBA" id="ARBA00004141"/>
    </source>
</evidence>